<dbReference type="AlphaFoldDB" id="A0A0B7GXQ8"/>
<accession>A0A0B7GXQ8</accession>
<protein>
    <submittedName>
        <fullName evidence="1">Uncharacterized protein</fullName>
    </submittedName>
</protein>
<reference evidence="2" key="1">
    <citation type="submission" date="2015-01" db="EMBL/GenBank/DDBJ databases">
        <authorList>
            <person name="Manzoor Shahid"/>
            <person name="Zubair Saima"/>
        </authorList>
    </citation>
    <scope>NUCLEOTIDE SEQUENCE [LARGE SCALE GENOMIC DNA]</scope>
    <source>
        <strain evidence="2">V1</strain>
    </source>
</reference>
<keyword evidence="2" id="KW-1185">Reference proteome</keyword>
<evidence type="ECO:0000313" key="2">
    <source>
        <dbReference type="Proteomes" id="UP000042527"/>
    </source>
</evidence>
<evidence type="ECO:0000313" key="1">
    <source>
        <dbReference type="EMBL" id="CEM62377.1"/>
    </source>
</evidence>
<proteinExistence type="predicted"/>
<dbReference type="Proteomes" id="UP000042527">
    <property type="component" value="Unassembled WGS sequence"/>
</dbReference>
<sequence>MSVAETVTPFSIKVLGPELTAEDGIDKQEVNKETTIRLEIYKNIFFIVQFSS</sequence>
<name>A0A0B7GXQ8_TREPH</name>
<organism evidence="1 2">
    <name type="scientific">Treponema phagedenis</name>
    <dbReference type="NCBI Taxonomy" id="162"/>
    <lineage>
        <taxon>Bacteria</taxon>
        <taxon>Pseudomonadati</taxon>
        <taxon>Spirochaetota</taxon>
        <taxon>Spirochaetia</taxon>
        <taxon>Spirochaetales</taxon>
        <taxon>Treponemataceae</taxon>
        <taxon>Treponema</taxon>
    </lineage>
</organism>
<gene>
    <name evidence="1" type="ORF">TPHV1_310006</name>
</gene>
<dbReference type="EMBL" id="CDNC01000025">
    <property type="protein sequence ID" value="CEM62377.1"/>
    <property type="molecule type" value="Genomic_DNA"/>
</dbReference>